<dbReference type="InterPro" id="IPR002781">
    <property type="entry name" value="TM_pro_TauE-like"/>
</dbReference>
<evidence type="ECO:0000256" key="8">
    <source>
        <dbReference type="RuleBase" id="RU363041"/>
    </source>
</evidence>
<organism evidence="9 10">
    <name type="scientific">Nesterenkonia cremea</name>
    <dbReference type="NCBI Taxonomy" id="1882340"/>
    <lineage>
        <taxon>Bacteria</taxon>
        <taxon>Bacillati</taxon>
        <taxon>Actinomycetota</taxon>
        <taxon>Actinomycetes</taxon>
        <taxon>Micrococcales</taxon>
        <taxon>Micrococcaceae</taxon>
        <taxon>Nesterenkonia</taxon>
    </lineage>
</organism>
<evidence type="ECO:0000256" key="2">
    <source>
        <dbReference type="ARBA" id="ARBA00009142"/>
    </source>
</evidence>
<dbReference type="RefSeq" id="WP_188685832.1">
    <property type="nucleotide sequence ID" value="NZ_BMIS01000011.1"/>
</dbReference>
<evidence type="ECO:0000256" key="7">
    <source>
        <dbReference type="ARBA" id="ARBA00023136"/>
    </source>
</evidence>
<evidence type="ECO:0000313" key="9">
    <source>
        <dbReference type="EMBL" id="GGE75131.1"/>
    </source>
</evidence>
<gene>
    <name evidence="9" type="ORF">GCM10011401_22930</name>
</gene>
<keyword evidence="4 8" id="KW-1003">Cell membrane</keyword>
<sequence>MTTALIALTICGLVLLVSAVQRVAGFGFGLVMAPFLVVLLDPHEGVMLANLLSLVPPLFIMWELRSHIEWRKFFWLALGSTVIMMPAAWLSVQAPAGPLYMVVGAVVLAGVVASSIFAGRVHADGRALQGLTGATAGAGAVIAGVAAPPLTIYGMLSRWPLLPMIATMQPLWVVMAASAVGSKWYLGDGVVPGLPWWGWLGALVAMPLGIWIGRMIQNAVDAKVVSRFVVGLAVVGALLALVTGVRMTFF</sequence>
<protein>
    <recommendedName>
        <fullName evidence="8">Probable membrane transporter protein</fullName>
    </recommendedName>
</protein>
<dbReference type="Proteomes" id="UP000633136">
    <property type="component" value="Unassembled WGS sequence"/>
</dbReference>
<evidence type="ECO:0000256" key="3">
    <source>
        <dbReference type="ARBA" id="ARBA00022448"/>
    </source>
</evidence>
<comment type="subcellular location">
    <subcellularLocation>
        <location evidence="1 8">Cell membrane</location>
        <topology evidence="1 8">Multi-pass membrane protein</topology>
    </subcellularLocation>
</comment>
<keyword evidence="3" id="KW-0813">Transport</keyword>
<feature type="transmembrane region" description="Helical" evidence="8">
    <location>
        <begin position="228"/>
        <end position="249"/>
    </location>
</feature>
<keyword evidence="5 8" id="KW-0812">Transmembrane</keyword>
<dbReference type="EMBL" id="BMIS01000011">
    <property type="protein sequence ID" value="GGE75131.1"/>
    <property type="molecule type" value="Genomic_DNA"/>
</dbReference>
<accession>A0A917ER00</accession>
<evidence type="ECO:0000256" key="1">
    <source>
        <dbReference type="ARBA" id="ARBA00004651"/>
    </source>
</evidence>
<comment type="caution">
    <text evidence="9">The sequence shown here is derived from an EMBL/GenBank/DDBJ whole genome shotgun (WGS) entry which is preliminary data.</text>
</comment>
<dbReference type="GO" id="GO:0005886">
    <property type="term" value="C:plasma membrane"/>
    <property type="evidence" value="ECO:0007669"/>
    <property type="project" value="UniProtKB-SubCell"/>
</dbReference>
<evidence type="ECO:0000256" key="6">
    <source>
        <dbReference type="ARBA" id="ARBA00022989"/>
    </source>
</evidence>
<reference evidence="9" key="1">
    <citation type="journal article" date="2014" name="Int. J. Syst. Evol. Microbiol.">
        <title>Complete genome sequence of Corynebacterium casei LMG S-19264T (=DSM 44701T), isolated from a smear-ripened cheese.</title>
        <authorList>
            <consortium name="US DOE Joint Genome Institute (JGI-PGF)"/>
            <person name="Walter F."/>
            <person name="Albersmeier A."/>
            <person name="Kalinowski J."/>
            <person name="Ruckert C."/>
        </authorList>
    </citation>
    <scope>NUCLEOTIDE SEQUENCE</scope>
    <source>
        <strain evidence="9">CGMCC 1.15388</strain>
    </source>
</reference>
<feature type="transmembrane region" description="Helical" evidence="8">
    <location>
        <begin position="196"/>
        <end position="216"/>
    </location>
</feature>
<dbReference type="PANTHER" id="PTHR30269:SF37">
    <property type="entry name" value="MEMBRANE TRANSPORTER PROTEIN"/>
    <property type="match status" value="1"/>
</dbReference>
<evidence type="ECO:0000256" key="4">
    <source>
        <dbReference type="ARBA" id="ARBA00022475"/>
    </source>
</evidence>
<feature type="transmembrane region" description="Helical" evidence="8">
    <location>
        <begin position="131"/>
        <end position="156"/>
    </location>
</feature>
<feature type="transmembrane region" description="Helical" evidence="8">
    <location>
        <begin position="73"/>
        <end position="92"/>
    </location>
</feature>
<feature type="transmembrane region" description="Helical" evidence="8">
    <location>
        <begin position="46"/>
        <end position="64"/>
    </location>
</feature>
<name>A0A917ER00_9MICC</name>
<dbReference type="AlphaFoldDB" id="A0A917ER00"/>
<keyword evidence="10" id="KW-1185">Reference proteome</keyword>
<evidence type="ECO:0000313" key="10">
    <source>
        <dbReference type="Proteomes" id="UP000633136"/>
    </source>
</evidence>
<keyword evidence="7 8" id="KW-0472">Membrane</keyword>
<keyword evidence="6 8" id="KW-1133">Transmembrane helix</keyword>
<reference evidence="9" key="2">
    <citation type="submission" date="2020-09" db="EMBL/GenBank/DDBJ databases">
        <authorList>
            <person name="Sun Q."/>
            <person name="Zhou Y."/>
        </authorList>
    </citation>
    <scope>NUCLEOTIDE SEQUENCE</scope>
    <source>
        <strain evidence="9">CGMCC 1.15388</strain>
    </source>
</reference>
<evidence type="ECO:0000256" key="5">
    <source>
        <dbReference type="ARBA" id="ARBA00022692"/>
    </source>
</evidence>
<comment type="similarity">
    <text evidence="2 8">Belongs to the 4-toluene sulfonate uptake permease (TSUP) (TC 2.A.102) family.</text>
</comment>
<dbReference type="PANTHER" id="PTHR30269">
    <property type="entry name" value="TRANSMEMBRANE PROTEIN YFCA"/>
    <property type="match status" value="1"/>
</dbReference>
<feature type="transmembrane region" description="Helical" evidence="8">
    <location>
        <begin position="98"/>
        <end position="119"/>
    </location>
</feature>
<dbReference type="Pfam" id="PF01925">
    <property type="entry name" value="TauE"/>
    <property type="match status" value="1"/>
</dbReference>
<proteinExistence type="inferred from homology"/>
<dbReference type="InterPro" id="IPR052017">
    <property type="entry name" value="TSUP"/>
</dbReference>